<keyword evidence="2" id="KW-1185">Reference proteome</keyword>
<dbReference type="eggNOG" id="COG4381">
    <property type="taxonomic scope" value="Bacteria"/>
</dbReference>
<dbReference type="OrthoDB" id="4829041at2"/>
<dbReference type="AlphaFoldDB" id="C5BSB5"/>
<protein>
    <submittedName>
        <fullName evidence="1">Conserved domain protein</fullName>
    </submittedName>
</protein>
<accession>C5BSB5</accession>
<sequence>MRAPQLLTDIAIDVHHRELRPVYRINTQRKWVLGGEALALDMATISDRDNLGQAIIIRLLTPRGELAALGHPQYGSRLHEIVGRTNTASTRDLARLYILESLQQEARIDTIESVAITPSPGRRSSIDVSIDVRPLGAVETLTIGPIVLEI</sequence>
<reference evidence="1 2" key="1">
    <citation type="journal article" date="2009" name="PLoS ONE">
        <title>The complete genome of Teredinibacter turnerae T7901: an intracellular endosymbiont of marine wood-boring bivalves (shipworms).</title>
        <authorList>
            <person name="Yang J.C."/>
            <person name="Madupu R."/>
            <person name="Durkin A.S."/>
            <person name="Ekborg N.A."/>
            <person name="Pedamallu C.S."/>
            <person name="Hostetler J.B."/>
            <person name="Radune D."/>
            <person name="Toms B.S."/>
            <person name="Henrissat B."/>
            <person name="Coutinho P.M."/>
            <person name="Schwarz S."/>
            <person name="Field L."/>
            <person name="Trindade-Silva A.E."/>
            <person name="Soares C.A.G."/>
            <person name="Elshahawi S."/>
            <person name="Hanora A."/>
            <person name="Schmidt E.W."/>
            <person name="Haygood M.G."/>
            <person name="Posfai J."/>
            <person name="Benner J."/>
            <person name="Madinger C."/>
            <person name="Nove J."/>
            <person name="Anton B."/>
            <person name="Chaudhary K."/>
            <person name="Foster J."/>
            <person name="Holman A."/>
            <person name="Kumar S."/>
            <person name="Lessard P.A."/>
            <person name="Luyten Y.A."/>
            <person name="Slatko B."/>
            <person name="Wood N."/>
            <person name="Wu B."/>
            <person name="Teplitski M."/>
            <person name="Mougous J.D."/>
            <person name="Ward N."/>
            <person name="Eisen J.A."/>
            <person name="Badger J.H."/>
            <person name="Distel D.L."/>
        </authorList>
    </citation>
    <scope>NUCLEOTIDE SEQUENCE [LARGE SCALE GENOMIC DNA]</scope>
    <source>
        <strain evidence="2">ATCC 39867 / T7901</strain>
    </source>
</reference>
<dbReference type="KEGG" id="ttu:TERTU_3733"/>
<dbReference type="SUPFAM" id="SSF160719">
    <property type="entry name" value="gpW/gp25-like"/>
    <property type="match status" value="1"/>
</dbReference>
<proteinExistence type="predicted"/>
<dbReference type="Gene3D" id="3.10.450.40">
    <property type="match status" value="1"/>
</dbReference>
<evidence type="ECO:0000313" key="1">
    <source>
        <dbReference type="EMBL" id="ACR11323.1"/>
    </source>
</evidence>
<dbReference type="HOGENOM" id="CLU_1739628_0_0_6"/>
<dbReference type="STRING" id="377629.TERTU_3733"/>
<name>C5BSB5_TERTT</name>
<evidence type="ECO:0000313" key="2">
    <source>
        <dbReference type="Proteomes" id="UP000009080"/>
    </source>
</evidence>
<organism evidence="1 2">
    <name type="scientific">Teredinibacter turnerae (strain ATCC 39867 / T7901)</name>
    <dbReference type="NCBI Taxonomy" id="377629"/>
    <lineage>
        <taxon>Bacteria</taxon>
        <taxon>Pseudomonadati</taxon>
        <taxon>Pseudomonadota</taxon>
        <taxon>Gammaproteobacteria</taxon>
        <taxon>Cellvibrionales</taxon>
        <taxon>Cellvibrionaceae</taxon>
        <taxon>Teredinibacter</taxon>
    </lineage>
</organism>
<gene>
    <name evidence="1" type="ordered locus">TERTU_3733</name>
</gene>
<dbReference type="EMBL" id="CP001614">
    <property type="protein sequence ID" value="ACR11323.1"/>
    <property type="molecule type" value="Genomic_DNA"/>
</dbReference>
<dbReference type="Proteomes" id="UP000009080">
    <property type="component" value="Chromosome"/>
</dbReference>
<dbReference type="RefSeq" id="WP_015817435.1">
    <property type="nucleotide sequence ID" value="NC_012997.1"/>
</dbReference>